<dbReference type="KEGG" id="bths:CNY62_08425"/>
<dbReference type="EMBL" id="CP023483">
    <property type="protein sequence ID" value="ATF26402.1"/>
    <property type="molecule type" value="Genomic_DNA"/>
</dbReference>
<feature type="domain" description="HTH cro/C1-type" evidence="1">
    <location>
        <begin position="15"/>
        <end position="61"/>
    </location>
</feature>
<reference evidence="3" key="3">
    <citation type="submission" date="2018-04" db="EMBL/GenBank/DDBJ databases">
        <authorList>
            <person name="Go L.Y."/>
            <person name="Mitchell J.A."/>
        </authorList>
    </citation>
    <scope>NUCLEOTIDE SEQUENCE</scope>
    <source>
        <strain evidence="3">BSAS1 3</strain>
    </source>
</reference>
<protein>
    <submittedName>
        <fullName evidence="3">Toxin-antitoxin system, antitoxin component, Xre family protein</fullName>
    </submittedName>
    <submittedName>
        <fullName evidence="2">XRE family transcriptional regulator</fullName>
    </submittedName>
</protein>
<dbReference type="AlphaFoldDB" id="A0A1D2K8P5"/>
<evidence type="ECO:0000313" key="3">
    <source>
        <dbReference type="EMBL" id="SPP25762.1"/>
    </source>
</evidence>
<gene>
    <name evidence="3" type="ORF">BTBSAS_10124</name>
    <name evidence="2" type="ORF">CNY62_08425</name>
</gene>
<dbReference type="OrthoDB" id="2899891at2"/>
<dbReference type="InterPro" id="IPR010982">
    <property type="entry name" value="Lambda_DNA-bd_dom_sf"/>
</dbReference>
<evidence type="ECO:0000313" key="2">
    <source>
        <dbReference type="EMBL" id="ATF26402.1"/>
    </source>
</evidence>
<keyword evidence="4" id="KW-1185">Reference proteome</keyword>
<dbReference type="SUPFAM" id="SSF47413">
    <property type="entry name" value="lambda repressor-like DNA-binding domains"/>
    <property type="match status" value="1"/>
</dbReference>
<name>A0A1D2K8P5_BROTH</name>
<dbReference type="Pfam" id="PF13443">
    <property type="entry name" value="HTH_26"/>
    <property type="match status" value="1"/>
</dbReference>
<proteinExistence type="predicted"/>
<dbReference type="CDD" id="cd00093">
    <property type="entry name" value="HTH_XRE"/>
    <property type="match status" value="1"/>
</dbReference>
<evidence type="ECO:0000313" key="4">
    <source>
        <dbReference type="Proteomes" id="UP000243591"/>
    </source>
</evidence>
<dbReference type="Gene3D" id="1.10.260.40">
    <property type="entry name" value="lambda repressor-like DNA-binding domains"/>
    <property type="match status" value="1"/>
</dbReference>
<organism evidence="2 4">
    <name type="scientific">Brochothrix thermosphacta</name>
    <name type="common">Microbacterium thermosphactum</name>
    <dbReference type="NCBI Taxonomy" id="2756"/>
    <lineage>
        <taxon>Bacteria</taxon>
        <taxon>Bacillati</taxon>
        <taxon>Bacillota</taxon>
        <taxon>Bacilli</taxon>
        <taxon>Bacillales</taxon>
        <taxon>Listeriaceae</taxon>
        <taxon>Brochothrix</taxon>
    </lineage>
</organism>
<dbReference type="GO" id="GO:0003677">
    <property type="term" value="F:DNA binding"/>
    <property type="evidence" value="ECO:0007669"/>
    <property type="project" value="InterPro"/>
</dbReference>
<reference evidence="2 4" key="1">
    <citation type="submission" date="2017-09" db="EMBL/GenBank/DDBJ databases">
        <title>Complete Genome Sequences of Two Strains of the Meat Spoilage Bacterium Brochothrix thermosphacta Isolated from Ground Chicken.</title>
        <authorList>
            <person name="Paoli G.C."/>
            <person name="Wijey C."/>
            <person name="Chen C.-Y."/>
            <person name="Nguyen L."/>
            <person name="Yan X."/>
            <person name="Irwin P.L."/>
        </authorList>
    </citation>
    <scope>NUCLEOTIDE SEQUENCE [LARGE SCALE GENOMIC DNA]</scope>
    <source>
        <strain evidence="2 4">BI</strain>
    </source>
</reference>
<reference evidence="5" key="2">
    <citation type="submission" date="2018-04" db="EMBL/GenBank/DDBJ databases">
        <authorList>
            <person name="Illikoud N."/>
        </authorList>
    </citation>
    <scope>NUCLEOTIDE SEQUENCE [LARGE SCALE GENOMIC DNA]</scope>
</reference>
<dbReference type="EMBL" id="OUNC01000001">
    <property type="protein sequence ID" value="SPP25762.1"/>
    <property type="molecule type" value="Genomic_DNA"/>
</dbReference>
<dbReference type="InterPro" id="IPR001387">
    <property type="entry name" value="Cro/C1-type_HTH"/>
</dbReference>
<accession>A0A1D2K8P5</accession>
<dbReference type="Proteomes" id="UP000243591">
    <property type="component" value="Chromosome"/>
</dbReference>
<evidence type="ECO:0000259" key="1">
    <source>
        <dbReference type="PROSITE" id="PS50943"/>
    </source>
</evidence>
<dbReference type="PROSITE" id="PS50943">
    <property type="entry name" value="HTH_CROC1"/>
    <property type="match status" value="1"/>
</dbReference>
<dbReference type="SMART" id="SM00530">
    <property type="entry name" value="HTH_XRE"/>
    <property type="match status" value="1"/>
</dbReference>
<sequence length="75" mass="8589">MFKNNFSRILGERLISVTQVSEETGISRSTLTSLYYKKTMSVRLDTLLKICDVLGVELIELITYIPSVKYDPNKD</sequence>
<dbReference type="RefSeq" id="WP_069120848.1">
    <property type="nucleotide sequence ID" value="NZ_CP023483.1"/>
</dbReference>
<dbReference type="Proteomes" id="UP000270190">
    <property type="component" value="Unassembled WGS sequence"/>
</dbReference>
<evidence type="ECO:0000313" key="5">
    <source>
        <dbReference type="Proteomes" id="UP000270190"/>
    </source>
</evidence>